<proteinExistence type="inferred from homology"/>
<evidence type="ECO:0000256" key="2">
    <source>
        <dbReference type="PIRSR" id="PIRSR605511-1"/>
    </source>
</evidence>
<organism evidence="5 6">
    <name type="scientific">Arthrobacter ulcerisalmonis</name>
    <dbReference type="NCBI Taxonomy" id="2483813"/>
    <lineage>
        <taxon>Bacteria</taxon>
        <taxon>Bacillati</taxon>
        <taxon>Actinomycetota</taxon>
        <taxon>Actinomycetes</taxon>
        <taxon>Micrococcales</taxon>
        <taxon>Micrococcaceae</taxon>
        <taxon>Arthrobacter</taxon>
    </lineage>
</organism>
<evidence type="ECO:0000256" key="1">
    <source>
        <dbReference type="ARBA" id="ARBA00008853"/>
    </source>
</evidence>
<dbReference type="EC" id="3.1.1.15" evidence="5"/>
<dbReference type="GO" id="GO:0019853">
    <property type="term" value="P:L-ascorbic acid biosynthetic process"/>
    <property type="evidence" value="ECO:0007669"/>
    <property type="project" value="TreeGrafter"/>
</dbReference>
<keyword evidence="6" id="KW-1185">Reference proteome</keyword>
<reference evidence="5 6" key="1">
    <citation type="submission" date="2018-11" db="EMBL/GenBank/DDBJ databases">
        <authorList>
            <person name="Criscuolo A."/>
        </authorList>
    </citation>
    <scope>NUCLEOTIDE SEQUENCE [LARGE SCALE GENOMIC DNA]</scope>
    <source>
        <strain evidence="5">AT11b</strain>
    </source>
</reference>
<dbReference type="OrthoDB" id="2633250at2"/>
<feature type="binding site" evidence="3">
    <location>
        <position position="102"/>
    </location>
    <ligand>
        <name>substrate</name>
    </ligand>
</feature>
<sequence length="276" mass="28731">MASSEWQILSSHAHQLGEGLRIIGGTVHWVDLLRGELYAWSPESQPQAALVQHHSVPLGVVEQDASGHLIGALGTGIADLTDPNAPQMLATTGLDSARHRVNDGSFAPDGTFWFGTMVHDESAPEGSVWRWDPVSGDLRQVLTGIDIPNGPTFLPDGSVLVADSAAGRILRTTLADPASTELFAEVPGGSPDGMHVDAAGRVWNAVWGGSRLDIYSADGDILGSVPMPMSQVTSVLVTDGVDPLVVVTSAAVGLAAPGPFDGHTLAAPLHHVFPAS</sequence>
<dbReference type="InterPro" id="IPR005511">
    <property type="entry name" value="SMP-30"/>
</dbReference>
<dbReference type="SUPFAM" id="SSF63829">
    <property type="entry name" value="Calcium-dependent phosphotriesterase"/>
    <property type="match status" value="1"/>
</dbReference>
<dbReference type="PRINTS" id="PR01790">
    <property type="entry name" value="SMP30FAMILY"/>
</dbReference>
<protein>
    <submittedName>
        <fullName evidence="5">L-arabinolactonase</fullName>
        <ecNumber evidence="5">3.1.1.15</ecNumber>
    </submittedName>
</protein>
<dbReference type="GO" id="GO:0004341">
    <property type="term" value="F:gluconolactonase activity"/>
    <property type="evidence" value="ECO:0007669"/>
    <property type="project" value="TreeGrafter"/>
</dbReference>
<keyword evidence="3" id="KW-0862">Zinc</keyword>
<feature type="binding site" evidence="3">
    <location>
        <position position="149"/>
    </location>
    <ligand>
        <name>a divalent metal cation</name>
        <dbReference type="ChEBI" id="CHEBI:60240"/>
    </ligand>
</feature>
<keyword evidence="5" id="KW-0378">Hydrolase</keyword>
<dbReference type="AlphaFoldDB" id="A0A3P5WTG8"/>
<keyword evidence="3" id="KW-0479">Metal-binding</keyword>
<feature type="binding site" evidence="3">
    <location>
        <position position="192"/>
    </location>
    <ligand>
        <name>a divalent metal cation</name>
        <dbReference type="ChEBI" id="CHEBI:60240"/>
    </ligand>
</feature>
<feature type="binding site" evidence="3">
    <location>
        <position position="18"/>
    </location>
    <ligand>
        <name>a divalent metal cation</name>
        <dbReference type="ChEBI" id="CHEBI:60240"/>
    </ligand>
</feature>
<dbReference type="PANTHER" id="PTHR10907:SF47">
    <property type="entry name" value="REGUCALCIN"/>
    <property type="match status" value="1"/>
</dbReference>
<dbReference type="GO" id="GO:0050021">
    <property type="term" value="F:L-arabinonolactonase activity"/>
    <property type="evidence" value="ECO:0007669"/>
    <property type="project" value="UniProtKB-EC"/>
</dbReference>
<dbReference type="InterPro" id="IPR011042">
    <property type="entry name" value="6-blade_b-propeller_TolB-like"/>
</dbReference>
<dbReference type="Pfam" id="PF08450">
    <property type="entry name" value="SGL"/>
    <property type="match status" value="1"/>
</dbReference>
<dbReference type="RefSeq" id="WP_124089722.1">
    <property type="nucleotide sequence ID" value="NZ_CBCRYA010000006.1"/>
</dbReference>
<evidence type="ECO:0000313" key="6">
    <source>
        <dbReference type="Proteomes" id="UP000280861"/>
    </source>
</evidence>
<feature type="active site" description="Proton donor/acceptor" evidence="2">
    <location>
        <position position="192"/>
    </location>
</feature>
<dbReference type="Proteomes" id="UP000280861">
    <property type="component" value="Unassembled WGS sequence"/>
</dbReference>
<dbReference type="InterPro" id="IPR013658">
    <property type="entry name" value="SGL"/>
</dbReference>
<feature type="binding site" evidence="3">
    <location>
        <position position="100"/>
    </location>
    <ligand>
        <name>substrate</name>
    </ligand>
</feature>
<evidence type="ECO:0000259" key="4">
    <source>
        <dbReference type="Pfam" id="PF08450"/>
    </source>
</evidence>
<evidence type="ECO:0000256" key="3">
    <source>
        <dbReference type="PIRSR" id="PIRSR605511-2"/>
    </source>
</evidence>
<gene>
    <name evidence="5" type="primary">araB</name>
    <name evidence="5" type="ORF">PSET11_00126</name>
</gene>
<feature type="binding site" evidence="3">
    <location>
        <position position="120"/>
    </location>
    <ligand>
        <name>substrate</name>
    </ligand>
</feature>
<accession>A0A3P5WTG8</accession>
<dbReference type="GO" id="GO:0005509">
    <property type="term" value="F:calcium ion binding"/>
    <property type="evidence" value="ECO:0007669"/>
    <property type="project" value="TreeGrafter"/>
</dbReference>
<dbReference type="PANTHER" id="PTHR10907">
    <property type="entry name" value="REGUCALCIN"/>
    <property type="match status" value="1"/>
</dbReference>
<dbReference type="EMBL" id="UXAU01000009">
    <property type="protein sequence ID" value="VDC18259.1"/>
    <property type="molecule type" value="Genomic_DNA"/>
</dbReference>
<feature type="domain" description="SMP-30/Gluconolactonase/LRE-like region" evidence="4">
    <location>
        <begin position="16"/>
        <end position="248"/>
    </location>
</feature>
<name>A0A3P5WTG8_9MICC</name>
<evidence type="ECO:0000313" key="5">
    <source>
        <dbReference type="EMBL" id="VDC18259.1"/>
    </source>
</evidence>
<dbReference type="Gene3D" id="2.120.10.30">
    <property type="entry name" value="TolB, C-terminal domain"/>
    <property type="match status" value="1"/>
</dbReference>
<comment type="cofactor">
    <cofactor evidence="3">
        <name>Zn(2+)</name>
        <dbReference type="ChEBI" id="CHEBI:29105"/>
    </cofactor>
    <text evidence="3">Binds 1 divalent metal cation per subunit.</text>
</comment>
<comment type="similarity">
    <text evidence="1">Belongs to the SMP-30/CGR1 family.</text>
</comment>